<gene>
    <name evidence="1" type="ORF">TBRA_LOCUS11711</name>
</gene>
<protein>
    <submittedName>
        <fullName evidence="1">Uncharacterized protein</fullName>
    </submittedName>
</protein>
<accession>A0A6H5INY4</accession>
<dbReference type="Proteomes" id="UP000479190">
    <property type="component" value="Unassembled WGS sequence"/>
</dbReference>
<proteinExistence type="predicted"/>
<organism evidence="1 2">
    <name type="scientific">Trichogramma brassicae</name>
    <dbReference type="NCBI Taxonomy" id="86971"/>
    <lineage>
        <taxon>Eukaryota</taxon>
        <taxon>Metazoa</taxon>
        <taxon>Ecdysozoa</taxon>
        <taxon>Arthropoda</taxon>
        <taxon>Hexapoda</taxon>
        <taxon>Insecta</taxon>
        <taxon>Pterygota</taxon>
        <taxon>Neoptera</taxon>
        <taxon>Endopterygota</taxon>
        <taxon>Hymenoptera</taxon>
        <taxon>Apocrita</taxon>
        <taxon>Proctotrupomorpha</taxon>
        <taxon>Chalcidoidea</taxon>
        <taxon>Trichogrammatidae</taxon>
        <taxon>Trichogramma</taxon>
    </lineage>
</organism>
<name>A0A6H5INY4_9HYME</name>
<keyword evidence="2" id="KW-1185">Reference proteome</keyword>
<reference evidence="1 2" key="1">
    <citation type="submission" date="2020-02" db="EMBL/GenBank/DDBJ databases">
        <authorList>
            <person name="Ferguson B K."/>
        </authorList>
    </citation>
    <scope>NUCLEOTIDE SEQUENCE [LARGE SCALE GENOMIC DNA]</scope>
</reference>
<dbReference type="AlphaFoldDB" id="A0A6H5INY4"/>
<sequence>MSRKEQKRYRVALRNVYTYTYVRRKSIARFIVLARAATKKIRSSISSCDTEARERAMTTGS</sequence>
<evidence type="ECO:0000313" key="1">
    <source>
        <dbReference type="EMBL" id="CAB0039974.1"/>
    </source>
</evidence>
<evidence type="ECO:0000313" key="2">
    <source>
        <dbReference type="Proteomes" id="UP000479190"/>
    </source>
</evidence>
<dbReference type="EMBL" id="CADCXV010000988">
    <property type="protein sequence ID" value="CAB0039974.1"/>
    <property type="molecule type" value="Genomic_DNA"/>
</dbReference>